<evidence type="ECO:0000256" key="1">
    <source>
        <dbReference type="SAM" id="MobiDB-lite"/>
    </source>
</evidence>
<dbReference type="InterPro" id="IPR044855">
    <property type="entry name" value="CoA-Trfase_III_dom3_sf"/>
</dbReference>
<accession>A0A7K1FEL2</accession>
<protein>
    <submittedName>
        <fullName evidence="2">CoA transferase</fullName>
    </submittedName>
</protein>
<dbReference type="Pfam" id="PF02515">
    <property type="entry name" value="CoA_transf_3"/>
    <property type="match status" value="1"/>
</dbReference>
<dbReference type="PANTHER" id="PTHR48228:SF5">
    <property type="entry name" value="ALPHA-METHYLACYL-COA RACEMASE"/>
    <property type="match status" value="1"/>
</dbReference>
<feature type="region of interest" description="Disordered" evidence="1">
    <location>
        <begin position="339"/>
        <end position="360"/>
    </location>
</feature>
<organism evidence="2 3">
    <name type="scientific">Nakamurella alba</name>
    <dbReference type="NCBI Taxonomy" id="2665158"/>
    <lineage>
        <taxon>Bacteria</taxon>
        <taxon>Bacillati</taxon>
        <taxon>Actinomycetota</taxon>
        <taxon>Actinomycetes</taxon>
        <taxon>Nakamurellales</taxon>
        <taxon>Nakamurellaceae</taxon>
        <taxon>Nakamurella</taxon>
    </lineage>
</organism>
<keyword evidence="2" id="KW-0808">Transferase</keyword>
<dbReference type="InterPro" id="IPR023606">
    <property type="entry name" value="CoA-Trfase_III_dom_1_sf"/>
</dbReference>
<keyword evidence="3" id="KW-1185">Reference proteome</keyword>
<evidence type="ECO:0000313" key="2">
    <source>
        <dbReference type="EMBL" id="MTD12510.1"/>
    </source>
</evidence>
<dbReference type="Gene3D" id="3.30.1540.10">
    <property type="entry name" value="formyl-coa transferase, domain 3"/>
    <property type="match status" value="1"/>
</dbReference>
<dbReference type="GO" id="GO:0016740">
    <property type="term" value="F:transferase activity"/>
    <property type="evidence" value="ECO:0007669"/>
    <property type="project" value="UniProtKB-KW"/>
</dbReference>
<comment type="caution">
    <text evidence="2">The sequence shown here is derived from an EMBL/GenBank/DDBJ whole genome shotgun (WGS) entry which is preliminary data.</text>
</comment>
<gene>
    <name evidence="2" type="ORF">GIS00_00945</name>
</gene>
<dbReference type="InterPro" id="IPR050509">
    <property type="entry name" value="CoA-transferase_III"/>
</dbReference>
<evidence type="ECO:0000313" key="3">
    <source>
        <dbReference type="Proteomes" id="UP000460221"/>
    </source>
</evidence>
<proteinExistence type="predicted"/>
<dbReference type="EMBL" id="WLYK01000001">
    <property type="protein sequence ID" value="MTD12510.1"/>
    <property type="molecule type" value="Genomic_DNA"/>
</dbReference>
<dbReference type="SUPFAM" id="SSF89796">
    <property type="entry name" value="CoA-transferase family III (CaiB/BaiF)"/>
    <property type="match status" value="1"/>
</dbReference>
<dbReference type="Gene3D" id="3.40.50.10540">
    <property type="entry name" value="Crotonobetainyl-coa:carnitine coa-transferase, domain 1"/>
    <property type="match status" value="1"/>
</dbReference>
<dbReference type="PANTHER" id="PTHR48228">
    <property type="entry name" value="SUCCINYL-COA--D-CITRAMALATE COA-TRANSFERASE"/>
    <property type="match status" value="1"/>
</dbReference>
<dbReference type="RefSeq" id="WP_154766561.1">
    <property type="nucleotide sequence ID" value="NZ_WLYK01000001.1"/>
</dbReference>
<name>A0A7K1FEL2_9ACTN</name>
<dbReference type="AlphaFoldDB" id="A0A7K1FEL2"/>
<reference evidence="2 3" key="1">
    <citation type="submission" date="2019-11" db="EMBL/GenBank/DDBJ databases">
        <authorList>
            <person name="Jiang L.-Q."/>
        </authorList>
    </citation>
    <scope>NUCLEOTIDE SEQUENCE [LARGE SCALE GENOMIC DNA]</scope>
    <source>
        <strain evidence="2 3">YIM 132087</strain>
    </source>
</reference>
<sequence>MRTGGPLAGMKVVELAGWGPGPFCCMLLADLGAEVLRIDRAHGAVLSGPNADFRVELLHRGRRSVAVDLKDPAGVALVLELVEQADVLTEGFRPGVTERMGLGPQVCLQRNPGLVYGRMTGYGQSGPMAQEVGHDLNYVAMSGMQSLIGRLDQPPTPPLSLVGDFGGGGMLLAMGVLAAIFERSRSGRGQVVDAAMVDGAMLLGMPFFGFWQTGTWRAPRGANIVDSGAPFYDNYETADGKWLSCAAIEAHFYRDLVILLELPEGLPDQNDRAAWPALKKVVADAVRRRTRDEWMARVAALGLQPCVSPVLDLDEVGQHEHHVARQSLVEIDGIVQPAPAPRFDRTPASPGPRPPVPGEHTREALLDWGFTVDRIDTWLSDGVLAQPDPEDVNR</sequence>
<dbReference type="Proteomes" id="UP000460221">
    <property type="component" value="Unassembled WGS sequence"/>
</dbReference>
<dbReference type="InterPro" id="IPR003673">
    <property type="entry name" value="CoA-Trfase_fam_III"/>
</dbReference>